<proteinExistence type="predicted"/>
<dbReference type="AlphaFoldDB" id="A0A2S4RVY5"/>
<protein>
    <submittedName>
        <fullName evidence="1">Uncharacterized protein</fullName>
    </submittedName>
</protein>
<accession>A0A2S4RVY5</accession>
<dbReference type="EMBL" id="PQLX01000005">
    <property type="protein sequence ID" value="POU64441.1"/>
    <property type="molecule type" value="Genomic_DNA"/>
</dbReference>
<comment type="caution">
    <text evidence="1">The sequence shown here is derived from an EMBL/GenBank/DDBJ whole genome shotgun (WGS) entry which is preliminary data.</text>
</comment>
<organism evidence="1 2">
    <name type="scientific">Citrobacter amalonaticus</name>
    <dbReference type="NCBI Taxonomy" id="35703"/>
    <lineage>
        <taxon>Bacteria</taxon>
        <taxon>Pseudomonadati</taxon>
        <taxon>Pseudomonadota</taxon>
        <taxon>Gammaproteobacteria</taxon>
        <taxon>Enterobacterales</taxon>
        <taxon>Enterobacteriaceae</taxon>
        <taxon>Citrobacter</taxon>
    </lineage>
</organism>
<sequence>MASHSVKPKFSRYTQLQPDFIVVDNVDANAAEQTPRRWRTLIHFILQAAFCWLRSFIPGLYDSDITRDSFTCRRNAA</sequence>
<evidence type="ECO:0000313" key="2">
    <source>
        <dbReference type="Proteomes" id="UP000237003"/>
    </source>
</evidence>
<name>A0A2S4RVY5_CITAM</name>
<reference evidence="1 2" key="1">
    <citation type="submission" date="2018-01" db="EMBL/GenBank/DDBJ databases">
        <title>Complete genome sequences of 14 Citrobacter spp. isolated from plant in Canada.</title>
        <authorList>
            <person name="Bhandare S.G."/>
            <person name="Colavecchio A."/>
            <person name="Jeukens J."/>
            <person name="Emond-Rheault J.-G."/>
            <person name="Freschi L."/>
            <person name="Hamel J."/>
            <person name="Kukavica-Ibrulj I."/>
            <person name="Levesque R."/>
            <person name="Goodridge L."/>
        </authorList>
    </citation>
    <scope>NUCLEOTIDE SEQUENCE [LARGE SCALE GENOMIC DNA]</scope>
    <source>
        <strain evidence="1 2">S1285</strain>
    </source>
</reference>
<dbReference type="Proteomes" id="UP000237003">
    <property type="component" value="Unassembled WGS sequence"/>
</dbReference>
<evidence type="ECO:0000313" key="1">
    <source>
        <dbReference type="EMBL" id="POU64441.1"/>
    </source>
</evidence>
<gene>
    <name evidence="1" type="ORF">C3430_14740</name>
</gene>